<evidence type="ECO:0000313" key="5">
    <source>
        <dbReference type="EMBL" id="KAF3041156.1"/>
    </source>
</evidence>
<protein>
    <recommendedName>
        <fullName evidence="7">GMP synthase</fullName>
    </recommendedName>
</protein>
<dbReference type="InterPro" id="IPR031370">
    <property type="entry name" value="Aim3"/>
</dbReference>
<evidence type="ECO:0008006" key="7">
    <source>
        <dbReference type="Google" id="ProtNLM"/>
    </source>
</evidence>
<feature type="compositionally biased region" description="Low complexity" evidence="4">
    <location>
        <begin position="231"/>
        <end position="252"/>
    </location>
</feature>
<accession>A0A9P4WT60</accession>
<feature type="compositionally biased region" description="Polar residues" evidence="4">
    <location>
        <begin position="308"/>
        <end position="317"/>
    </location>
</feature>
<feature type="compositionally biased region" description="Polar residues" evidence="4">
    <location>
        <begin position="289"/>
        <end position="301"/>
    </location>
</feature>
<feature type="region of interest" description="Disordered" evidence="4">
    <location>
        <begin position="204"/>
        <end position="327"/>
    </location>
</feature>
<keyword evidence="6" id="KW-1185">Reference proteome</keyword>
<dbReference type="EMBL" id="SWKV01000022">
    <property type="protein sequence ID" value="KAF3041156.1"/>
    <property type="molecule type" value="Genomic_DNA"/>
</dbReference>
<feature type="compositionally biased region" description="Low complexity" evidence="4">
    <location>
        <begin position="75"/>
        <end position="94"/>
    </location>
</feature>
<feature type="compositionally biased region" description="Pro residues" evidence="4">
    <location>
        <begin position="215"/>
        <end position="230"/>
    </location>
</feature>
<dbReference type="GO" id="GO:0051016">
    <property type="term" value="P:barbed-end actin filament capping"/>
    <property type="evidence" value="ECO:0007669"/>
    <property type="project" value="InterPro"/>
</dbReference>
<feature type="compositionally biased region" description="Polar residues" evidence="4">
    <location>
        <begin position="253"/>
        <end position="278"/>
    </location>
</feature>
<dbReference type="PRINTS" id="PR01217">
    <property type="entry name" value="PRICHEXTENSN"/>
</dbReference>
<feature type="compositionally biased region" description="Polar residues" evidence="4">
    <location>
        <begin position="118"/>
        <end position="127"/>
    </location>
</feature>
<dbReference type="GO" id="GO:0030479">
    <property type="term" value="C:actin cortical patch"/>
    <property type="evidence" value="ECO:0007669"/>
    <property type="project" value="InterPro"/>
</dbReference>
<comment type="subcellular location">
    <subcellularLocation>
        <location evidence="1">Membrane raft</location>
        <topology evidence="1">Peripheral membrane protein</topology>
    </subcellularLocation>
</comment>
<dbReference type="OrthoDB" id="3357271at2759"/>
<dbReference type="Proteomes" id="UP000758155">
    <property type="component" value="Unassembled WGS sequence"/>
</dbReference>
<feature type="compositionally biased region" description="Basic and acidic residues" evidence="4">
    <location>
        <begin position="41"/>
        <end position="54"/>
    </location>
</feature>
<name>A0A9P4WT60_9PLEO</name>
<sequence length="396" mass="40626">MADRFKNLAKNGWHPEKSKASSGGASDSRLGQVKGWVGKAQGKDSHAEAAREHQSAPLSTLKDPSTFAPPPKRIPGASPVSGGPSAAPPGSARQRLQEREEAQRRAEQESKPQGPYRTDTTGLSTANLPKPPAFRPNAATPPPPVPAARGKPPGLPPRLPPRQTENVDEYTPPAPPSYGEAIQQPAPAVGQAAANRLGQAGVAVPGLGIGRNASPPIPPRQRTIAPPPPARQTSNSSAAAPTSPPATAGNGAQLNELQNRFARMNTSSTSESAPSAGTSWADKQAALRTASNFRNDPSKVSGSDLKSAASTANNFQQRHGEQAASGWRAASGLNQKYGIAGKVNSLTGGSGSAEASQPAGGLGKKPPPPPPAKKPTLTSNNSGEPPPVPLSSKPKF</sequence>
<feature type="compositionally biased region" description="Basic and acidic residues" evidence="4">
    <location>
        <begin position="95"/>
        <end position="110"/>
    </location>
</feature>
<feature type="region of interest" description="Disordered" evidence="4">
    <location>
        <begin position="341"/>
        <end position="396"/>
    </location>
</feature>
<evidence type="ECO:0000256" key="2">
    <source>
        <dbReference type="ARBA" id="ARBA00005311"/>
    </source>
</evidence>
<evidence type="ECO:0000313" key="6">
    <source>
        <dbReference type="Proteomes" id="UP000758155"/>
    </source>
</evidence>
<organism evidence="5 6">
    <name type="scientific">Didymella heteroderae</name>
    <dbReference type="NCBI Taxonomy" id="1769908"/>
    <lineage>
        <taxon>Eukaryota</taxon>
        <taxon>Fungi</taxon>
        <taxon>Dikarya</taxon>
        <taxon>Ascomycota</taxon>
        <taxon>Pezizomycotina</taxon>
        <taxon>Dothideomycetes</taxon>
        <taxon>Pleosporomycetidae</taxon>
        <taxon>Pleosporales</taxon>
        <taxon>Pleosporineae</taxon>
        <taxon>Didymellaceae</taxon>
        <taxon>Didymella</taxon>
    </lineage>
</organism>
<feature type="compositionally biased region" description="Pro residues" evidence="4">
    <location>
        <begin position="129"/>
        <end position="146"/>
    </location>
</feature>
<dbReference type="GO" id="GO:0045121">
    <property type="term" value="C:membrane raft"/>
    <property type="evidence" value="ECO:0007669"/>
    <property type="project" value="UniProtKB-SubCell"/>
</dbReference>
<keyword evidence="3" id="KW-0472">Membrane</keyword>
<dbReference type="Pfam" id="PF17096">
    <property type="entry name" value="AIM3"/>
    <property type="match status" value="1"/>
</dbReference>
<comment type="similarity">
    <text evidence="2">Belongs to the AIM3 family.</text>
</comment>
<proteinExistence type="inferred from homology"/>
<evidence type="ECO:0000256" key="4">
    <source>
        <dbReference type="SAM" id="MobiDB-lite"/>
    </source>
</evidence>
<dbReference type="AlphaFoldDB" id="A0A9P4WT60"/>
<gene>
    <name evidence="5" type="ORF">E8E12_009172</name>
</gene>
<feature type="compositionally biased region" description="Low complexity" evidence="4">
    <location>
        <begin position="181"/>
        <end position="192"/>
    </location>
</feature>
<evidence type="ECO:0000256" key="3">
    <source>
        <dbReference type="ARBA" id="ARBA00023136"/>
    </source>
</evidence>
<reference evidence="5" key="1">
    <citation type="submission" date="2019-04" db="EMBL/GenBank/DDBJ databases">
        <title>Sequencing of skin fungus with MAO and IRED activity.</title>
        <authorList>
            <person name="Marsaioli A.J."/>
            <person name="Bonatto J.M.C."/>
            <person name="Reis Junior O."/>
        </authorList>
    </citation>
    <scope>NUCLEOTIDE SEQUENCE</scope>
    <source>
        <strain evidence="5">28M1</strain>
    </source>
</reference>
<feature type="region of interest" description="Disordered" evidence="4">
    <location>
        <begin position="1"/>
        <end position="192"/>
    </location>
</feature>
<evidence type="ECO:0000256" key="1">
    <source>
        <dbReference type="ARBA" id="ARBA00004256"/>
    </source>
</evidence>
<comment type="caution">
    <text evidence="5">The sequence shown here is derived from an EMBL/GenBank/DDBJ whole genome shotgun (WGS) entry which is preliminary data.</text>
</comment>